<name>A0A9P1N9Q7_9PELO</name>
<proteinExistence type="predicted"/>
<dbReference type="Proteomes" id="UP001152747">
    <property type="component" value="Unassembled WGS sequence"/>
</dbReference>
<dbReference type="AlphaFoldDB" id="A0A9P1N9Q7"/>
<keyword evidence="1" id="KW-1133">Transmembrane helix</keyword>
<keyword evidence="1" id="KW-0472">Membrane</keyword>
<gene>
    <name evidence="2" type="ORF">CAMP_LOCUS19021</name>
</gene>
<protein>
    <submittedName>
        <fullName evidence="2">Uncharacterized protein</fullName>
    </submittedName>
</protein>
<sequence length="142" mass="16167">MIVVYFSFSLLTHQNSSECALAELVLDKYSSVNFTGVVWVPGAQPNSSAMLVIYFIRVENDDRDSFFLSFICNNLTNVTLVFPTVYTFANFKRLRMDFLKFCCCLKWITFCKSGNRISDQSLQYMSTTRHAMDPAAAPPPNN</sequence>
<evidence type="ECO:0000313" key="3">
    <source>
        <dbReference type="Proteomes" id="UP001152747"/>
    </source>
</evidence>
<reference evidence="2" key="1">
    <citation type="submission" date="2022-11" db="EMBL/GenBank/DDBJ databases">
        <authorList>
            <person name="Kikuchi T."/>
        </authorList>
    </citation>
    <scope>NUCLEOTIDE SEQUENCE</scope>
    <source>
        <strain evidence="2">PS1010</strain>
    </source>
</reference>
<accession>A0A9P1N9Q7</accession>
<keyword evidence="1" id="KW-0812">Transmembrane</keyword>
<dbReference type="EMBL" id="CANHGI010000006">
    <property type="protein sequence ID" value="CAI5456384.1"/>
    <property type="molecule type" value="Genomic_DNA"/>
</dbReference>
<comment type="caution">
    <text evidence="2">The sequence shown here is derived from an EMBL/GenBank/DDBJ whole genome shotgun (WGS) entry which is preliminary data.</text>
</comment>
<evidence type="ECO:0000256" key="1">
    <source>
        <dbReference type="SAM" id="Phobius"/>
    </source>
</evidence>
<organism evidence="2 3">
    <name type="scientific">Caenorhabditis angaria</name>
    <dbReference type="NCBI Taxonomy" id="860376"/>
    <lineage>
        <taxon>Eukaryota</taxon>
        <taxon>Metazoa</taxon>
        <taxon>Ecdysozoa</taxon>
        <taxon>Nematoda</taxon>
        <taxon>Chromadorea</taxon>
        <taxon>Rhabditida</taxon>
        <taxon>Rhabditina</taxon>
        <taxon>Rhabditomorpha</taxon>
        <taxon>Rhabditoidea</taxon>
        <taxon>Rhabditidae</taxon>
        <taxon>Peloderinae</taxon>
        <taxon>Caenorhabditis</taxon>
    </lineage>
</organism>
<evidence type="ECO:0000313" key="2">
    <source>
        <dbReference type="EMBL" id="CAI5456384.1"/>
    </source>
</evidence>
<keyword evidence="3" id="KW-1185">Reference proteome</keyword>
<feature type="transmembrane region" description="Helical" evidence="1">
    <location>
        <begin position="66"/>
        <end position="89"/>
    </location>
</feature>